<feature type="compositionally biased region" description="Basic and acidic residues" evidence="1">
    <location>
        <begin position="130"/>
        <end position="141"/>
    </location>
</feature>
<dbReference type="PANTHER" id="PTHR31286:SF153">
    <property type="entry name" value="DUF4283 DOMAIN PROTEIN"/>
    <property type="match status" value="1"/>
</dbReference>
<evidence type="ECO:0000259" key="2">
    <source>
        <dbReference type="Pfam" id="PF14392"/>
    </source>
</evidence>
<dbReference type="InterPro" id="IPR040256">
    <property type="entry name" value="At4g02000-like"/>
</dbReference>
<feature type="region of interest" description="Disordered" evidence="1">
    <location>
        <begin position="119"/>
        <end position="144"/>
    </location>
</feature>
<gene>
    <name evidence="3" type="ORF">Scaly_1167400</name>
</gene>
<sequence length="406" mass="46275">MTKEMAEAIGHRISWYKDSADNCQFMWGLSMRLKVELDINKPLKRFLQLRTARGEGSVVSFTYERLPNFCCLCGLLGHIDRNCSRRHEEGFMEFGGELQYGEWLRAPVYKGILSAGGGSSSSWTGATGQRHTDSSAAEGEHSHRRGCSIFDPSTVIPAREHQMREVDNVILSKKLNLQRSGDYEDGVQGGGVHKDSPYGHNNNAQSVQEMGFVRRYSPEKPITATRKRKLPTSLSSHQSKRQNIVEISRRLRCNPAGSHDCISLELLRGREPLDSSKTWRVSPMYIPSFVFLSDTKSRKNRVDFIQNKFDLYGVEVPAQGRWGGLMMLWSKEMTVQLRSLSKEHIDVEIRGDSGRFGDRYVEDDWLLWKSSSGASTTVLREINSVSSLTRYAMAMYRRFQRDTLRK</sequence>
<dbReference type="Pfam" id="PF14392">
    <property type="entry name" value="zf-CCHC_4"/>
    <property type="match status" value="1"/>
</dbReference>
<organism evidence="3">
    <name type="scientific">Sesamum calycinum</name>
    <dbReference type="NCBI Taxonomy" id="2727403"/>
    <lineage>
        <taxon>Eukaryota</taxon>
        <taxon>Viridiplantae</taxon>
        <taxon>Streptophyta</taxon>
        <taxon>Embryophyta</taxon>
        <taxon>Tracheophyta</taxon>
        <taxon>Spermatophyta</taxon>
        <taxon>Magnoliopsida</taxon>
        <taxon>eudicotyledons</taxon>
        <taxon>Gunneridae</taxon>
        <taxon>Pentapetalae</taxon>
        <taxon>asterids</taxon>
        <taxon>lamiids</taxon>
        <taxon>Lamiales</taxon>
        <taxon>Pedaliaceae</taxon>
        <taxon>Sesamum</taxon>
    </lineage>
</organism>
<dbReference type="EMBL" id="JACGWM010000007">
    <property type="protein sequence ID" value="KAL0362122.1"/>
    <property type="molecule type" value="Genomic_DNA"/>
</dbReference>
<protein>
    <recommendedName>
        <fullName evidence="2">Zinc knuckle CX2CX4HX4C domain-containing protein</fullName>
    </recommendedName>
</protein>
<dbReference type="PANTHER" id="PTHR31286">
    <property type="entry name" value="GLYCINE-RICH CELL WALL STRUCTURAL PROTEIN 1.8-LIKE"/>
    <property type="match status" value="1"/>
</dbReference>
<proteinExistence type="predicted"/>
<dbReference type="InterPro" id="IPR025836">
    <property type="entry name" value="Zn_knuckle_CX2CX4HX4C"/>
</dbReference>
<comment type="caution">
    <text evidence="3">The sequence shown here is derived from an EMBL/GenBank/DDBJ whole genome shotgun (WGS) entry which is preliminary data.</text>
</comment>
<feature type="domain" description="Zinc knuckle CX2CX4HX4C" evidence="2">
    <location>
        <begin position="37"/>
        <end position="84"/>
    </location>
</feature>
<evidence type="ECO:0000256" key="1">
    <source>
        <dbReference type="SAM" id="MobiDB-lite"/>
    </source>
</evidence>
<reference evidence="3" key="2">
    <citation type="journal article" date="2024" name="Plant">
        <title>Genomic evolution and insights into agronomic trait innovations of Sesamum species.</title>
        <authorList>
            <person name="Miao H."/>
            <person name="Wang L."/>
            <person name="Qu L."/>
            <person name="Liu H."/>
            <person name="Sun Y."/>
            <person name="Le M."/>
            <person name="Wang Q."/>
            <person name="Wei S."/>
            <person name="Zheng Y."/>
            <person name="Lin W."/>
            <person name="Duan Y."/>
            <person name="Cao H."/>
            <person name="Xiong S."/>
            <person name="Wang X."/>
            <person name="Wei L."/>
            <person name="Li C."/>
            <person name="Ma Q."/>
            <person name="Ju M."/>
            <person name="Zhao R."/>
            <person name="Li G."/>
            <person name="Mu C."/>
            <person name="Tian Q."/>
            <person name="Mei H."/>
            <person name="Zhang T."/>
            <person name="Gao T."/>
            <person name="Zhang H."/>
        </authorList>
    </citation>
    <scope>NUCLEOTIDE SEQUENCE</scope>
    <source>
        <strain evidence="3">KEN8</strain>
    </source>
</reference>
<accession>A0AAW2Q2X2</accession>
<reference evidence="3" key="1">
    <citation type="submission" date="2020-06" db="EMBL/GenBank/DDBJ databases">
        <authorList>
            <person name="Li T."/>
            <person name="Hu X."/>
            <person name="Zhang T."/>
            <person name="Song X."/>
            <person name="Zhang H."/>
            <person name="Dai N."/>
            <person name="Sheng W."/>
            <person name="Hou X."/>
            <person name="Wei L."/>
        </authorList>
    </citation>
    <scope>NUCLEOTIDE SEQUENCE</scope>
    <source>
        <strain evidence="3">KEN8</strain>
        <tissue evidence="3">Leaf</tissue>
    </source>
</reference>
<evidence type="ECO:0000313" key="3">
    <source>
        <dbReference type="EMBL" id="KAL0362122.1"/>
    </source>
</evidence>
<name>A0AAW2Q2X2_9LAMI</name>
<dbReference type="AlphaFoldDB" id="A0AAW2Q2X2"/>